<gene>
    <name evidence="1" type="ORF">S06H3_53604</name>
</gene>
<dbReference type="EMBL" id="BARV01034194">
    <property type="protein sequence ID" value="GAI57593.1"/>
    <property type="molecule type" value="Genomic_DNA"/>
</dbReference>
<reference evidence="1" key="1">
    <citation type="journal article" date="2014" name="Front. Microbiol.">
        <title>High frequency of phylogenetically diverse reductive dehalogenase-homologous genes in deep subseafloor sedimentary metagenomes.</title>
        <authorList>
            <person name="Kawai M."/>
            <person name="Futagami T."/>
            <person name="Toyoda A."/>
            <person name="Takaki Y."/>
            <person name="Nishi S."/>
            <person name="Hori S."/>
            <person name="Arai W."/>
            <person name="Tsubouchi T."/>
            <person name="Morono Y."/>
            <person name="Uchiyama I."/>
            <person name="Ito T."/>
            <person name="Fujiyama A."/>
            <person name="Inagaki F."/>
            <person name="Takami H."/>
        </authorList>
    </citation>
    <scope>NUCLEOTIDE SEQUENCE</scope>
    <source>
        <strain evidence="1">Expedition CK06-06</strain>
    </source>
</reference>
<name>X1PP40_9ZZZZ</name>
<evidence type="ECO:0000313" key="1">
    <source>
        <dbReference type="EMBL" id="GAI57593.1"/>
    </source>
</evidence>
<feature type="non-terminal residue" evidence="1">
    <location>
        <position position="1"/>
    </location>
</feature>
<proteinExistence type="predicted"/>
<sequence length="71" mass="7791">YGFEDPHLESFRFKGCKVGPSKLEILEPIGKEVPCLTLPMTAPGDAEADLVFIDGETELDISRRSNGRSPL</sequence>
<protein>
    <submittedName>
        <fullName evidence="1">Uncharacterized protein</fullName>
    </submittedName>
</protein>
<comment type="caution">
    <text evidence="1">The sequence shown here is derived from an EMBL/GenBank/DDBJ whole genome shotgun (WGS) entry which is preliminary data.</text>
</comment>
<accession>X1PP40</accession>
<organism evidence="1">
    <name type="scientific">marine sediment metagenome</name>
    <dbReference type="NCBI Taxonomy" id="412755"/>
    <lineage>
        <taxon>unclassified sequences</taxon>
        <taxon>metagenomes</taxon>
        <taxon>ecological metagenomes</taxon>
    </lineage>
</organism>
<dbReference type="AlphaFoldDB" id="X1PP40"/>